<keyword evidence="7" id="KW-1185">Reference proteome</keyword>
<evidence type="ECO:0000256" key="1">
    <source>
        <dbReference type="ARBA" id="ARBA00022574"/>
    </source>
</evidence>
<dbReference type="Proteomes" id="UP000193689">
    <property type="component" value="Unassembled WGS sequence"/>
</dbReference>
<gene>
    <name evidence="6" type="ORF">BCR38DRAFT_360285</name>
</gene>
<keyword evidence="1 3" id="KW-0853">WD repeat</keyword>
<dbReference type="Gene3D" id="3.40.50.300">
    <property type="entry name" value="P-loop containing nucleotide triphosphate hydrolases"/>
    <property type="match status" value="1"/>
</dbReference>
<dbReference type="SMART" id="SM00320">
    <property type="entry name" value="WD40"/>
    <property type="match status" value="6"/>
</dbReference>
<sequence>MPTCSSFKKWWKRVTGRRGVENSAKSKAIQDAYPGPGAVTSPTSLRASVELQPSERAAPSTSSTPIQRATTDTLSSVPPASATLQQPDTKGSLWDEALEQLRQTVEDQDIKAAVEEIAKIRTSNVETSDSKSTVKDQARAIKQEIERETKSRRHDSFLTNTVFVLNRFVAVGDVAVSFDPVHAALPWAAVRFVLMTLTAGNELKSRLLNGIASVTSLVLQCHTYQHLYIAPEPKLQPPKDTLSALEASIVQAYARSLLFLSFAIKHKRSRSRIVDTPFRLGDTDEHVKGIIESGDQLARAADNCEKHCNHQNRATVKELLGFAAELRRVAHDQKAFVNQISYKVDQIEQNLHDNDHKTVLNKIPAIVGAAFDSHAEEHNSTCLQDTRVDLLRQISEWAHDPGARAVYWLNGAPGTGKSTISRTVARSFAKSGHLGASFFFKRGEADRSSLSKFFATIAAQLFKKYPAVAPYMKDAIETDPDIFGKAIPEQFEKLILEPLSKTSPGAHAVTTLVIVVDALDECEQDKDIELIVTLFSRAKTLHSPRLRIFVTSRPELPVRLGFQAISDSYHNLVLHEIPKGDVENDLTVFLKREVTRIRNKYNNSVYEYRRLKMDWPEQRDIQELVKMASPLFIYAATVCRILEDHKCGDPDEQLQKVLLPDGMRSQGSQLHELYMFVLQQQLPDQDKKKERVKFLNDFRDIIGSIVVLESPLCIYTLEQLLGIPSRTIGNRLDLFHSVLSVPDSPELPVRLLHLSFRDFLVDSENQKSPFWVDEKAAHARLAAHCLRVMNMRLRSDICGLKQPGTSRLTINSCEVDKSLSAEVQYACRYWVYHVAQAGRRISDSDEVHTFLTRHLLHWIEALSLVGKASESLYSIRNLQSLFIAEASTELSRFLDDTIRFILANLWLIQSYPLQMYSSALVFLPETSILRNKFKSAIPSWISLTPKTETNWNPCRQTLEGHSGWVHAVAFSPDSKLVASASGDETVRIWSADTGEVQQTLEGHSGWVHAVAFSPDSKLVASASHDETVRIWSADTGEVQQTLEGHSGWVHAVAFSPDSKLVASASGDKTVRIWSADTGEVQQTLEGHSSGVHAVAFSPDSKLVASASDDKTVRIWSADTGEVQQTLEGHSGGVHAVAFSPDSKLVASASGDETVRIWSADTGNCVQATTTGYVVSSISFHPRGSHLLTNTGIITINPLDKPGAAINASSPLPFAIPGQSLAGLSSNSRFGIGISPEKNWITLHGNNLLWLPAEFRPCRSAVSGSNVVIGCASGRVIIMGFSENN</sequence>
<evidence type="ECO:0000256" key="2">
    <source>
        <dbReference type="ARBA" id="ARBA00022737"/>
    </source>
</evidence>
<dbReference type="InterPro" id="IPR027417">
    <property type="entry name" value="P-loop_NTPase"/>
</dbReference>
<proteinExistence type="predicted"/>
<dbReference type="PROSITE" id="PS50082">
    <property type="entry name" value="WD_REPEATS_2"/>
    <property type="match status" value="5"/>
</dbReference>
<evidence type="ECO:0000256" key="3">
    <source>
        <dbReference type="PROSITE-ProRule" id="PRU00221"/>
    </source>
</evidence>
<dbReference type="InParanoid" id="A0A1Y2EMV5"/>
<evidence type="ECO:0000313" key="7">
    <source>
        <dbReference type="Proteomes" id="UP000193689"/>
    </source>
</evidence>
<dbReference type="SUPFAM" id="SSF52540">
    <property type="entry name" value="P-loop containing nucleoside triphosphate hydrolases"/>
    <property type="match status" value="1"/>
</dbReference>
<dbReference type="STRING" id="1141098.A0A1Y2EMV5"/>
<dbReference type="InterPro" id="IPR007111">
    <property type="entry name" value="NACHT_NTPase"/>
</dbReference>
<dbReference type="PRINTS" id="PR00320">
    <property type="entry name" value="GPROTEINBRPT"/>
</dbReference>
<feature type="repeat" description="WD" evidence="3">
    <location>
        <begin position="958"/>
        <end position="999"/>
    </location>
</feature>
<dbReference type="OrthoDB" id="538223at2759"/>
<evidence type="ECO:0000259" key="5">
    <source>
        <dbReference type="PROSITE" id="PS50837"/>
    </source>
</evidence>
<dbReference type="Pfam" id="PF00400">
    <property type="entry name" value="WD40"/>
    <property type="match status" value="5"/>
</dbReference>
<feature type="domain" description="NACHT" evidence="5">
    <location>
        <begin position="405"/>
        <end position="554"/>
    </location>
</feature>
<dbReference type="PANTHER" id="PTHR14604">
    <property type="entry name" value="WD40 REPEAT PF20"/>
    <property type="match status" value="1"/>
</dbReference>
<dbReference type="CDD" id="cd00200">
    <property type="entry name" value="WD40"/>
    <property type="match status" value="1"/>
</dbReference>
<dbReference type="Gene3D" id="2.130.10.10">
    <property type="entry name" value="YVTN repeat-like/Quinoprotein amine dehydrogenase"/>
    <property type="match status" value="3"/>
</dbReference>
<organism evidence="6 7">
    <name type="scientific">Pseudomassariella vexata</name>
    <dbReference type="NCBI Taxonomy" id="1141098"/>
    <lineage>
        <taxon>Eukaryota</taxon>
        <taxon>Fungi</taxon>
        <taxon>Dikarya</taxon>
        <taxon>Ascomycota</taxon>
        <taxon>Pezizomycotina</taxon>
        <taxon>Sordariomycetes</taxon>
        <taxon>Xylariomycetidae</taxon>
        <taxon>Amphisphaeriales</taxon>
        <taxon>Pseudomassariaceae</taxon>
        <taxon>Pseudomassariella</taxon>
    </lineage>
</organism>
<evidence type="ECO:0000313" key="6">
    <source>
        <dbReference type="EMBL" id="ORY72165.1"/>
    </source>
</evidence>
<feature type="repeat" description="WD" evidence="3">
    <location>
        <begin position="1084"/>
        <end position="1125"/>
    </location>
</feature>
<dbReference type="Pfam" id="PF24883">
    <property type="entry name" value="NPHP3_N"/>
    <property type="match status" value="1"/>
</dbReference>
<dbReference type="InterPro" id="IPR001680">
    <property type="entry name" value="WD40_rpt"/>
</dbReference>
<comment type="caution">
    <text evidence="6">The sequence shown here is derived from an EMBL/GenBank/DDBJ whole genome shotgun (WGS) entry which is preliminary data.</text>
</comment>
<dbReference type="GeneID" id="63773373"/>
<feature type="repeat" description="WD" evidence="3">
    <location>
        <begin position="1000"/>
        <end position="1041"/>
    </location>
</feature>
<dbReference type="InterPro" id="IPR015943">
    <property type="entry name" value="WD40/YVTN_repeat-like_dom_sf"/>
</dbReference>
<dbReference type="RefSeq" id="XP_040721757.1">
    <property type="nucleotide sequence ID" value="XM_040857161.1"/>
</dbReference>
<dbReference type="SUPFAM" id="SSF50978">
    <property type="entry name" value="WD40 repeat-like"/>
    <property type="match status" value="1"/>
</dbReference>
<feature type="repeat" description="WD" evidence="3">
    <location>
        <begin position="1042"/>
        <end position="1083"/>
    </location>
</feature>
<keyword evidence="2" id="KW-0677">Repeat</keyword>
<reference evidence="6 7" key="1">
    <citation type="submission" date="2016-07" db="EMBL/GenBank/DDBJ databases">
        <title>Pervasive Adenine N6-methylation of Active Genes in Fungi.</title>
        <authorList>
            <consortium name="DOE Joint Genome Institute"/>
            <person name="Mondo S.J."/>
            <person name="Dannebaum R.O."/>
            <person name="Kuo R.C."/>
            <person name="Labutti K."/>
            <person name="Haridas S."/>
            <person name="Kuo A."/>
            <person name="Salamov A."/>
            <person name="Ahrendt S.R."/>
            <person name="Lipzen A."/>
            <person name="Sullivan W."/>
            <person name="Andreopoulos W.B."/>
            <person name="Clum A."/>
            <person name="Lindquist E."/>
            <person name="Daum C."/>
            <person name="Ramamoorthy G.K."/>
            <person name="Gryganskyi A."/>
            <person name="Culley D."/>
            <person name="Magnuson J.K."/>
            <person name="James T.Y."/>
            <person name="O'Malley M.A."/>
            <person name="Stajich J.E."/>
            <person name="Spatafora J.W."/>
            <person name="Visel A."/>
            <person name="Grigoriev I.V."/>
        </authorList>
    </citation>
    <scope>NUCLEOTIDE SEQUENCE [LARGE SCALE GENOMIC DNA]</scope>
    <source>
        <strain evidence="6 7">CBS 129021</strain>
    </source>
</reference>
<accession>A0A1Y2EMV5</accession>
<name>A0A1Y2EMV5_9PEZI</name>
<dbReference type="EMBL" id="MCFJ01000001">
    <property type="protein sequence ID" value="ORY72165.1"/>
    <property type="molecule type" value="Genomic_DNA"/>
</dbReference>
<dbReference type="InterPro" id="IPR020472">
    <property type="entry name" value="WD40_PAC1"/>
</dbReference>
<dbReference type="InterPro" id="IPR050995">
    <property type="entry name" value="WD-F-box_domain-protein"/>
</dbReference>
<evidence type="ECO:0000256" key="4">
    <source>
        <dbReference type="SAM" id="MobiDB-lite"/>
    </source>
</evidence>
<feature type="compositionally biased region" description="Polar residues" evidence="4">
    <location>
        <begin position="59"/>
        <end position="89"/>
    </location>
</feature>
<protein>
    <recommendedName>
        <fullName evidence="5">NACHT domain-containing protein</fullName>
    </recommendedName>
</protein>
<dbReference type="PANTHER" id="PTHR14604:SF3">
    <property type="entry name" value="SPERM-ASSOCIATED ANTIGEN 16 PROTEIN"/>
    <property type="match status" value="1"/>
</dbReference>
<dbReference type="PROSITE" id="PS50837">
    <property type="entry name" value="NACHT"/>
    <property type="match status" value="1"/>
</dbReference>
<dbReference type="InterPro" id="IPR036322">
    <property type="entry name" value="WD40_repeat_dom_sf"/>
</dbReference>
<feature type="repeat" description="WD" evidence="3">
    <location>
        <begin position="1126"/>
        <end position="1167"/>
    </location>
</feature>
<dbReference type="InterPro" id="IPR056884">
    <property type="entry name" value="NPHP3-like_N"/>
</dbReference>
<feature type="region of interest" description="Disordered" evidence="4">
    <location>
        <begin position="20"/>
        <end position="91"/>
    </location>
</feature>
<dbReference type="PROSITE" id="PS50294">
    <property type="entry name" value="WD_REPEATS_REGION"/>
    <property type="match status" value="5"/>
</dbReference>